<comment type="caution">
    <text evidence="3">The sequence shown here is derived from an EMBL/GenBank/DDBJ whole genome shotgun (WGS) entry which is preliminary data.</text>
</comment>
<dbReference type="EMBL" id="SRRQ01000001">
    <property type="protein sequence ID" value="TWW12091.1"/>
    <property type="molecule type" value="Genomic_DNA"/>
</dbReference>
<feature type="region of interest" description="Disordered" evidence="1">
    <location>
        <begin position="24"/>
        <end position="95"/>
    </location>
</feature>
<protein>
    <recommendedName>
        <fullName evidence="5">Lipoprotein</fullName>
    </recommendedName>
</protein>
<gene>
    <name evidence="3" type="ORF">LABALGLTS371_03020</name>
</gene>
<evidence type="ECO:0000313" key="3">
    <source>
        <dbReference type="EMBL" id="TWW12091.1"/>
    </source>
</evidence>
<evidence type="ECO:0000313" key="4">
    <source>
        <dbReference type="Proteomes" id="UP000321659"/>
    </source>
</evidence>
<organism evidence="3 4">
    <name type="scientific">Dellaglioa algida</name>
    <dbReference type="NCBI Taxonomy" id="105612"/>
    <lineage>
        <taxon>Bacteria</taxon>
        <taxon>Bacillati</taxon>
        <taxon>Bacillota</taxon>
        <taxon>Bacilli</taxon>
        <taxon>Lactobacillales</taxon>
        <taxon>Lactobacillaceae</taxon>
        <taxon>Dellaglioa</taxon>
    </lineage>
</organism>
<feature type="compositionally biased region" description="Low complexity" evidence="1">
    <location>
        <begin position="24"/>
        <end position="38"/>
    </location>
</feature>
<keyword evidence="2" id="KW-0732">Signal</keyword>
<feature type="compositionally biased region" description="Polar residues" evidence="1">
    <location>
        <begin position="84"/>
        <end position="95"/>
    </location>
</feature>
<feature type="compositionally biased region" description="Basic and acidic residues" evidence="1">
    <location>
        <begin position="41"/>
        <end position="77"/>
    </location>
</feature>
<dbReference type="RefSeq" id="WP_146302361.1">
    <property type="nucleotide sequence ID" value="NZ_JANXKU010000001.1"/>
</dbReference>
<proteinExistence type="predicted"/>
<evidence type="ECO:0008006" key="5">
    <source>
        <dbReference type="Google" id="ProtNLM"/>
    </source>
</evidence>
<name>A0A5C6MGM7_9LACO</name>
<dbReference type="Proteomes" id="UP000321659">
    <property type="component" value="Unassembled WGS sequence"/>
</dbReference>
<evidence type="ECO:0000256" key="1">
    <source>
        <dbReference type="SAM" id="MobiDB-lite"/>
    </source>
</evidence>
<dbReference type="PROSITE" id="PS51257">
    <property type="entry name" value="PROKAR_LIPOPROTEIN"/>
    <property type="match status" value="1"/>
</dbReference>
<feature type="signal peptide" evidence="2">
    <location>
        <begin position="1"/>
        <end position="25"/>
    </location>
</feature>
<feature type="chain" id="PRO_5039410013" description="Lipoprotein" evidence="2">
    <location>
        <begin position="26"/>
        <end position="323"/>
    </location>
</feature>
<reference evidence="3 4" key="1">
    <citation type="submission" date="2019-04" db="EMBL/GenBank/DDBJ databases">
        <title>In vitro growth and metabolic characteristics of meat-borne Lactobacillus algidus strains.</title>
        <authorList>
            <person name="Sade E."/>
            <person name="Per J."/>
            <person name="Tytti H."/>
            <person name="Johanna B.K."/>
        </authorList>
    </citation>
    <scope>NUCLEOTIDE SEQUENCE [LARGE SCALE GENOMIC DNA]</scope>
    <source>
        <strain evidence="3 4">LTS37-1</strain>
    </source>
</reference>
<sequence length="323" mass="35401">MKKIKLGIWGLALLLVLVGCSNGSSEDTSTSSSVANSKSTKKSDSISKKESSKLESSRAESIKKMKIKSESIKNEKRNSRRNTGDGTLTVQQMKDTPEQSATAITYYGADHVWSNLSGEITDGFNVSIESPDSSIVKYYIQKGDSPYYRLLGDEHNTVDYYSNSDNELQKVGMSEIVTYVNQKLSDDARNKIVNNVTIGEGTDTQKSKTSSSTNGKDLSIEEAVDLLNNKFKSKTPGFDIRSYYAGTISVVDGSNLKIGDGHDSGTYKAYGNGGWQISLVNLLGGAVHDYYMVPDHDNLTVSVKAKYSRAYEKDTMETSTITR</sequence>
<evidence type="ECO:0000256" key="2">
    <source>
        <dbReference type="SAM" id="SignalP"/>
    </source>
</evidence>
<dbReference type="AlphaFoldDB" id="A0A5C6MGM7"/>
<accession>A0A5C6MGM7</accession>